<organism evidence="2 3">
    <name type="scientific">Prorocentrum cordatum</name>
    <dbReference type="NCBI Taxonomy" id="2364126"/>
    <lineage>
        <taxon>Eukaryota</taxon>
        <taxon>Sar</taxon>
        <taxon>Alveolata</taxon>
        <taxon>Dinophyceae</taxon>
        <taxon>Prorocentrales</taxon>
        <taxon>Prorocentraceae</taxon>
        <taxon>Prorocentrum</taxon>
    </lineage>
</organism>
<name>A0ABN9QU56_9DINO</name>
<dbReference type="Proteomes" id="UP001189429">
    <property type="component" value="Unassembled WGS sequence"/>
</dbReference>
<reference evidence="2" key="1">
    <citation type="submission" date="2023-10" db="EMBL/GenBank/DDBJ databases">
        <authorList>
            <person name="Chen Y."/>
            <person name="Shah S."/>
            <person name="Dougan E. K."/>
            <person name="Thang M."/>
            <person name="Chan C."/>
        </authorList>
    </citation>
    <scope>NUCLEOTIDE SEQUENCE [LARGE SCALE GENOMIC DNA]</scope>
</reference>
<evidence type="ECO:0000313" key="2">
    <source>
        <dbReference type="EMBL" id="CAK0809824.1"/>
    </source>
</evidence>
<gene>
    <name evidence="2" type="ORF">PCOR1329_LOCUS14960</name>
</gene>
<evidence type="ECO:0000313" key="3">
    <source>
        <dbReference type="Proteomes" id="UP001189429"/>
    </source>
</evidence>
<comment type="caution">
    <text evidence="2">The sequence shown here is derived from an EMBL/GenBank/DDBJ whole genome shotgun (WGS) entry which is preliminary data.</text>
</comment>
<feature type="non-terminal residue" evidence="2">
    <location>
        <position position="1"/>
    </location>
</feature>
<feature type="region of interest" description="Disordered" evidence="1">
    <location>
        <begin position="69"/>
        <end position="93"/>
    </location>
</feature>
<evidence type="ECO:0000256" key="1">
    <source>
        <dbReference type="SAM" id="MobiDB-lite"/>
    </source>
</evidence>
<protein>
    <submittedName>
        <fullName evidence="2">Uncharacterized protein</fullName>
    </submittedName>
</protein>
<sequence length="93" mass="9322">APARRPATWPADVGAEHAREPPTMAARAAPDGGALLCRPSAAWAPAGQPAGQTASRLSLAEETLRQAMGRLGSATAAPGSPGPDARSSWPSIS</sequence>
<feature type="region of interest" description="Disordered" evidence="1">
    <location>
        <begin position="1"/>
        <end position="20"/>
    </location>
</feature>
<dbReference type="EMBL" id="CAUYUJ010004492">
    <property type="protein sequence ID" value="CAK0809824.1"/>
    <property type="molecule type" value="Genomic_DNA"/>
</dbReference>
<proteinExistence type="predicted"/>
<keyword evidence="3" id="KW-1185">Reference proteome</keyword>
<accession>A0ABN9QU56</accession>